<dbReference type="PIRSF" id="PIRSF000103">
    <property type="entry name" value="HIBADH"/>
    <property type="match status" value="1"/>
</dbReference>
<dbReference type="Pfam" id="PF03446">
    <property type="entry name" value="NAD_binding_2"/>
    <property type="match status" value="1"/>
</dbReference>
<comment type="caution">
    <text evidence="6">The sequence shown here is derived from an EMBL/GenBank/DDBJ whole genome shotgun (WGS) entry which is preliminary data.</text>
</comment>
<dbReference type="SUPFAM" id="SSF48179">
    <property type="entry name" value="6-phosphogluconate dehydrogenase C-terminal domain-like"/>
    <property type="match status" value="1"/>
</dbReference>
<comment type="similarity">
    <text evidence="1">Belongs to the HIBADH-related family. NP60 subfamily.</text>
</comment>
<reference evidence="6" key="1">
    <citation type="journal article" date="2020" name="G3 (Bethesda)">
        <title>High-Quality Assemblies for Three Invasive Social Wasps from the &lt;i&gt;Vespula&lt;/i&gt; Genus.</title>
        <authorList>
            <person name="Harrop T.W.R."/>
            <person name="Guhlin J."/>
            <person name="McLaughlin G.M."/>
            <person name="Permina E."/>
            <person name="Stockwell P."/>
            <person name="Gilligan J."/>
            <person name="Le Lec M.F."/>
            <person name="Gruber M.A.M."/>
            <person name="Quinn O."/>
            <person name="Lovegrove M."/>
            <person name="Duncan E.J."/>
            <person name="Remnant E.J."/>
            <person name="Van Eeckhoven J."/>
            <person name="Graham B."/>
            <person name="Knapp R.A."/>
            <person name="Langford K.W."/>
            <person name="Kronenberg Z."/>
            <person name="Press M.O."/>
            <person name="Eacker S.M."/>
            <person name="Wilson-Rankin E.E."/>
            <person name="Purcell J."/>
            <person name="Lester P.J."/>
            <person name="Dearden P.K."/>
        </authorList>
    </citation>
    <scope>NUCLEOTIDE SEQUENCE</scope>
    <source>
        <strain evidence="6">Marl-1</strain>
    </source>
</reference>
<organism evidence="6 7">
    <name type="scientific">Vespula vulgaris</name>
    <name type="common">Yellow jacket</name>
    <name type="synonym">Wasp</name>
    <dbReference type="NCBI Taxonomy" id="7454"/>
    <lineage>
        <taxon>Eukaryota</taxon>
        <taxon>Metazoa</taxon>
        <taxon>Ecdysozoa</taxon>
        <taxon>Arthropoda</taxon>
        <taxon>Hexapoda</taxon>
        <taxon>Insecta</taxon>
        <taxon>Pterygota</taxon>
        <taxon>Neoptera</taxon>
        <taxon>Endopterygota</taxon>
        <taxon>Hymenoptera</taxon>
        <taxon>Apocrita</taxon>
        <taxon>Aculeata</taxon>
        <taxon>Vespoidea</taxon>
        <taxon>Vespidae</taxon>
        <taxon>Vespinae</taxon>
        <taxon>Vespula</taxon>
    </lineage>
</organism>
<dbReference type="GO" id="GO:0000785">
    <property type="term" value="C:chromatin"/>
    <property type="evidence" value="ECO:0007669"/>
    <property type="project" value="TreeGrafter"/>
</dbReference>
<proteinExistence type="inferred from homology"/>
<dbReference type="InterPro" id="IPR013328">
    <property type="entry name" value="6PGD_dom2"/>
</dbReference>
<dbReference type="GO" id="GO:0140673">
    <property type="term" value="P:transcription elongation-coupled chromatin remodeling"/>
    <property type="evidence" value="ECO:0007669"/>
    <property type="project" value="TreeGrafter"/>
</dbReference>
<dbReference type="GO" id="GO:0051287">
    <property type="term" value="F:NAD binding"/>
    <property type="evidence" value="ECO:0007669"/>
    <property type="project" value="InterPro"/>
</dbReference>
<evidence type="ECO:0000256" key="3">
    <source>
        <dbReference type="ARBA" id="ARBA00023027"/>
    </source>
</evidence>
<dbReference type="InterPro" id="IPR008927">
    <property type="entry name" value="6-PGluconate_DH-like_C_sf"/>
</dbReference>
<dbReference type="AlphaFoldDB" id="A0A834N902"/>
<keyword evidence="7" id="KW-1185">Reference proteome</keyword>
<dbReference type="Gene3D" id="1.10.1040.10">
    <property type="entry name" value="N-(1-d-carboxylethyl)-l-norvaline Dehydrogenase, domain 2"/>
    <property type="match status" value="1"/>
</dbReference>
<keyword evidence="2" id="KW-0560">Oxidoreductase</keyword>
<name>A0A834N902_VESVU</name>
<dbReference type="PANTHER" id="PTHR43580:SF2">
    <property type="entry name" value="CYTOKINE-LIKE NUCLEAR FACTOR N-PAC"/>
    <property type="match status" value="1"/>
</dbReference>
<evidence type="ECO:0000259" key="4">
    <source>
        <dbReference type="Pfam" id="PF03446"/>
    </source>
</evidence>
<dbReference type="Proteomes" id="UP000614350">
    <property type="component" value="Unassembled WGS sequence"/>
</dbReference>
<dbReference type="GO" id="GO:0003677">
    <property type="term" value="F:DNA binding"/>
    <property type="evidence" value="ECO:0007669"/>
    <property type="project" value="TreeGrafter"/>
</dbReference>
<dbReference type="InterPro" id="IPR006115">
    <property type="entry name" value="6PGDH_NADP-bd"/>
</dbReference>
<evidence type="ECO:0000313" key="6">
    <source>
        <dbReference type="EMBL" id="KAF7400652.1"/>
    </source>
</evidence>
<dbReference type="GO" id="GO:0031491">
    <property type="term" value="F:nucleosome binding"/>
    <property type="evidence" value="ECO:0007669"/>
    <property type="project" value="TreeGrafter"/>
</dbReference>
<evidence type="ECO:0000313" key="7">
    <source>
        <dbReference type="Proteomes" id="UP000614350"/>
    </source>
</evidence>
<dbReference type="InterPro" id="IPR029154">
    <property type="entry name" value="HIBADH-like_NADP-bd"/>
</dbReference>
<dbReference type="InterPro" id="IPR015815">
    <property type="entry name" value="HIBADH-related"/>
</dbReference>
<protein>
    <submittedName>
        <fullName evidence="6">Uncharacterized protein</fullName>
    </submittedName>
</protein>
<evidence type="ECO:0000256" key="2">
    <source>
        <dbReference type="ARBA" id="ARBA00023002"/>
    </source>
</evidence>
<dbReference type="Gene3D" id="3.40.50.720">
    <property type="entry name" value="NAD(P)-binding Rossmann-like Domain"/>
    <property type="match status" value="1"/>
</dbReference>
<dbReference type="InterPro" id="IPR051265">
    <property type="entry name" value="HIBADH-related_NP60_sf"/>
</dbReference>
<dbReference type="GO" id="GO:0016491">
    <property type="term" value="F:oxidoreductase activity"/>
    <property type="evidence" value="ECO:0007669"/>
    <property type="project" value="UniProtKB-KW"/>
</dbReference>
<dbReference type="Pfam" id="PF14833">
    <property type="entry name" value="NAD_binding_11"/>
    <property type="match status" value="1"/>
</dbReference>
<evidence type="ECO:0000256" key="1">
    <source>
        <dbReference type="ARBA" id="ARBA00007598"/>
    </source>
</evidence>
<dbReference type="GO" id="GO:0050661">
    <property type="term" value="F:NADP binding"/>
    <property type="evidence" value="ECO:0007669"/>
    <property type="project" value="InterPro"/>
</dbReference>
<dbReference type="EMBL" id="JACSEA010000005">
    <property type="protein sequence ID" value="KAF7400652.1"/>
    <property type="molecule type" value="Genomic_DNA"/>
</dbReference>
<feature type="domain" description="6-phosphogluconate dehydrogenase NADP-binding" evidence="4">
    <location>
        <begin position="7"/>
        <end position="135"/>
    </location>
</feature>
<keyword evidence="3" id="KW-0520">NAD</keyword>
<sequence>MVRIKRTAKCADFVKAGAEQGLTPSDVVLAADITFSCVADPQAAKDMVFGNCGVLMEISSDKGYVEMTGIDAETSQDIAEAINAKGGRYLEAQVQGSKTQAQEGTLVILAAGDRTLFDDCQSCFEAMGKNSFYLGEVGNASKMNLVLQLMAGVTLAGLAESMALADRAGLQQKDVLEVLELTSLACPAILDKGKDQRLTISSLILAIIEGGFPTQLPLQHMQKDLRLSLGMSDQLEQPLPLAAAANEVYKHAKRLGYGEHDASAVYIRASNAFILQYQNVRKVEQWKRSNSMVFPVRFIDFRQFVS</sequence>
<gene>
    <name evidence="6" type="ORF">HZH66_005836</name>
</gene>
<accession>A0A834N902</accession>
<dbReference type="InterPro" id="IPR036291">
    <property type="entry name" value="NAD(P)-bd_dom_sf"/>
</dbReference>
<feature type="domain" description="3-hydroxyisobutyrate dehydrogenase-like NAD-binding" evidence="5">
    <location>
        <begin position="138"/>
        <end position="266"/>
    </location>
</feature>
<evidence type="ECO:0000259" key="5">
    <source>
        <dbReference type="Pfam" id="PF14833"/>
    </source>
</evidence>
<dbReference type="SUPFAM" id="SSF51735">
    <property type="entry name" value="NAD(P)-binding Rossmann-fold domains"/>
    <property type="match status" value="1"/>
</dbReference>
<dbReference type="PANTHER" id="PTHR43580">
    <property type="entry name" value="OXIDOREDUCTASE GLYR1-RELATED"/>
    <property type="match status" value="1"/>
</dbReference>